<feature type="repeat" description="Filamin" evidence="4">
    <location>
        <begin position="604"/>
        <end position="712"/>
    </location>
</feature>
<feature type="repeat" description="Filamin" evidence="4">
    <location>
        <begin position="710"/>
        <end position="802"/>
    </location>
</feature>
<evidence type="ECO:0000256" key="2">
    <source>
        <dbReference type="ARBA" id="ARBA00022737"/>
    </source>
</evidence>
<keyword evidence="8" id="KW-1185">Reference proteome</keyword>
<dbReference type="SMART" id="SM00033">
    <property type="entry name" value="CH"/>
    <property type="match status" value="3"/>
</dbReference>
<feature type="repeat" description="Filamin" evidence="4">
    <location>
        <begin position="1172"/>
        <end position="1267"/>
    </location>
</feature>
<comment type="caution">
    <text evidence="7">The sequence shown here is derived from an EMBL/GenBank/DDBJ whole genome shotgun (WGS) entry which is preliminary data.</text>
</comment>
<dbReference type="PROSITE" id="PS50021">
    <property type="entry name" value="CH"/>
    <property type="match status" value="2"/>
</dbReference>
<dbReference type="PROSITE" id="PS50194">
    <property type="entry name" value="FILAMIN_REPEAT"/>
    <property type="match status" value="7"/>
</dbReference>
<dbReference type="Proteomes" id="UP001634394">
    <property type="component" value="Unassembled WGS sequence"/>
</dbReference>
<dbReference type="PANTHER" id="PTHR38537:SF13">
    <property type="entry name" value="JITTERBUG, ISOFORM N"/>
    <property type="match status" value="1"/>
</dbReference>
<dbReference type="InterPro" id="IPR044801">
    <property type="entry name" value="Filamin"/>
</dbReference>
<feature type="domain" description="Calponin-homology (CH)" evidence="6">
    <location>
        <begin position="134"/>
        <end position="237"/>
    </location>
</feature>
<dbReference type="Gene3D" id="2.60.40.10">
    <property type="entry name" value="Immunoglobulins"/>
    <property type="match status" value="8"/>
</dbReference>
<reference evidence="7 8" key="1">
    <citation type="submission" date="2024-11" db="EMBL/GenBank/DDBJ databases">
        <title>Chromosome-level genome assembly of the freshwater bivalve Anodonta woodiana.</title>
        <authorList>
            <person name="Chen X."/>
        </authorList>
    </citation>
    <scope>NUCLEOTIDE SEQUENCE [LARGE SCALE GENOMIC DNA]</scope>
    <source>
        <strain evidence="7">MN2024</strain>
        <tissue evidence="7">Gills</tissue>
    </source>
</reference>
<dbReference type="SUPFAM" id="SSF47576">
    <property type="entry name" value="Calponin-homology domain, CH-domain"/>
    <property type="match status" value="2"/>
</dbReference>
<comment type="similarity">
    <text evidence="1">Belongs to the filamin family.</text>
</comment>
<accession>A0ABD3UDI8</accession>
<evidence type="ECO:0000256" key="5">
    <source>
        <dbReference type="SAM" id="MobiDB-lite"/>
    </source>
</evidence>
<dbReference type="InterPro" id="IPR001298">
    <property type="entry name" value="Filamin/ABP280_rpt"/>
</dbReference>
<dbReference type="SMART" id="SM00557">
    <property type="entry name" value="IG_FLMN"/>
    <property type="match status" value="7"/>
</dbReference>
<dbReference type="SUPFAM" id="SSF81296">
    <property type="entry name" value="E set domains"/>
    <property type="match status" value="8"/>
</dbReference>
<keyword evidence="2" id="KW-0677">Repeat</keyword>
<protein>
    <recommendedName>
        <fullName evidence="6">Calponin-homology (CH) domain-containing protein</fullName>
    </recommendedName>
</protein>
<feature type="repeat" description="Filamin" evidence="4">
    <location>
        <begin position="479"/>
        <end position="571"/>
    </location>
</feature>
<dbReference type="PANTHER" id="PTHR38537">
    <property type="entry name" value="JITTERBUG, ISOFORM N"/>
    <property type="match status" value="1"/>
</dbReference>
<dbReference type="InterPro" id="IPR001715">
    <property type="entry name" value="CH_dom"/>
</dbReference>
<evidence type="ECO:0000256" key="4">
    <source>
        <dbReference type="PROSITE-ProRule" id="PRU00087"/>
    </source>
</evidence>
<gene>
    <name evidence="7" type="ORF">ACJMK2_017953</name>
</gene>
<sequence length="1395" mass="155896">MTDIFLNGSQTRLQQANNVQWVEIQRNTFKNWVNEQLKSRGLRAVDIRTDFEDGLYLIALVEILQRRKLQGVVEHPTHRYEKLHNITVALDAIANDNVTLINIDSSHITEGNTKLIMALIWQLVLRYQIGLSNIQHRGWLLAWMQAVLPECKITNLTTDWNSGIVLHALLDFCKPGLCAHWRQLDKSDRVNNCRDAMKLAKQHFGIPLILRPEDLASSELDELSAITYLSYFTKVGAPGYTATLHRIQQLLRINTVFNFTTDWNDGQVLLELVKNLGGDIDSWHDTKGTNIERIQCAIDGAKSIGVQPLLTAADIAAESTEHLGIMAQAARFIYFKPIAPAYTIEYNSSKQILTTNESASTTTLMSHSSHQSIDVSEQVNNSRQMTYNLVRTPSIRRAKKVQHHEEPNITELDDIKKDTYSVGVIMYTTSHTLVDPEEVRVEAVSPTGRLIKMNGDGVYHAKFSPREVGIWKVSMFINNRLVDSCPVEVSDPSQVKVSEIKGGTIVHQHQFQIDCSKAGPGKPEVEITHKGHSVPCYVRETRGRTNLFTAHYTPISAGLYKIILLFNKAEIRHDILTEESIQNLNRQAVFNTIITTEQDHYKIKASCDWQVDYMTGGPYEVYIGDSADIRVYSMQDGTVCNFPHLIADCSKAPGGQIEAEVSYNGYKFPAKIVEDSTGVYKILFTPRGPGTYKIWITFDGQMIKGSPFMQEIAELTSPLADGPGLKRGSVGKPATFTIDARGFPGSLSVDVQGPHYPLNATITEETDKSHSVTYIPEEVGIHRVHIKLNGKDITGSPYHPKIVDPDAIQLPSDWTKYPEDQRKIPLYVGHEKHIPFDATQAGPGELTANIRGPGEKVPVTVDSSGDGKHTLIFVPKEEGKHFIEVMWSGFPLRNSPYLGIAVDGPPPHEPRVEPILQMRALSPTRKTQSPVSIVTEGAPYVRINGGPYNTFRDDNHLRPDHVQNGPNRVYRLSPTPKETDLHVAYNYPTYTEPHRIHIYRHGSNASSLPSSKRDHIPRNGGSVYSYTNSNPDPENTIVRLQRTSPTERFETSPTSSLPPSRGSSYKYVPPLQNSPPISQNGPSPKVILKGKGLREATVNKPAIFHIDGRNAGPGAPEADCRSLKNVIPVDIEPTGPKQYKCTYVPPTPGAYLLDVKWDNRPLKVCPFKINVHNPVYPNRVTVSPDDINQGGEVGKNFHIKIDPREAGHGKLTVKCTGPHGQNVPAELHENFDGTFRVTTRPTDRGVHILEVKLNGEHVKGSPYTITMRDREYGPLRVYGPGLQNGLLADYQGYFWADASEAGPGELHVSIMGPKGAFHVEMQRMNQKEKLFQCRYNPHEIGIYTINIQWSGHHIEGSPFSIFITDTMADLAAYENSIERKPSIKHNSDIPNELMF</sequence>
<dbReference type="PROSITE" id="PS00019">
    <property type="entry name" value="ACTININ_1"/>
    <property type="match status" value="1"/>
</dbReference>
<evidence type="ECO:0000259" key="6">
    <source>
        <dbReference type="PROSITE" id="PS50021"/>
    </source>
</evidence>
<dbReference type="InterPro" id="IPR001589">
    <property type="entry name" value="Actinin_actin-bd_CS"/>
</dbReference>
<feature type="region of interest" description="Disordered" evidence="5">
    <location>
        <begin position="952"/>
        <end position="974"/>
    </location>
</feature>
<dbReference type="InterPro" id="IPR013783">
    <property type="entry name" value="Ig-like_fold"/>
</dbReference>
<dbReference type="Gene3D" id="1.10.418.10">
    <property type="entry name" value="Calponin-like domain"/>
    <property type="match status" value="3"/>
</dbReference>
<proteinExistence type="inferred from homology"/>
<feature type="repeat" description="Filamin" evidence="4">
    <location>
        <begin position="1078"/>
        <end position="1171"/>
    </location>
</feature>
<keyword evidence="3" id="KW-0009">Actin-binding</keyword>
<feature type="compositionally biased region" description="Polar residues" evidence="5">
    <location>
        <begin position="1022"/>
        <end position="1033"/>
    </location>
</feature>
<feature type="compositionally biased region" description="Basic and acidic residues" evidence="5">
    <location>
        <begin position="952"/>
        <end position="961"/>
    </location>
</feature>
<evidence type="ECO:0000256" key="3">
    <source>
        <dbReference type="ARBA" id="ARBA00023203"/>
    </source>
</evidence>
<dbReference type="InterPro" id="IPR017868">
    <property type="entry name" value="Filamin/ABP280_repeat-like"/>
</dbReference>
<dbReference type="GO" id="GO:0003779">
    <property type="term" value="F:actin binding"/>
    <property type="evidence" value="ECO:0007669"/>
    <property type="project" value="UniProtKB-KW"/>
</dbReference>
<evidence type="ECO:0000313" key="7">
    <source>
        <dbReference type="EMBL" id="KAL3847016.1"/>
    </source>
</evidence>
<dbReference type="EMBL" id="JBJQND010000016">
    <property type="protein sequence ID" value="KAL3847016.1"/>
    <property type="molecule type" value="Genomic_DNA"/>
</dbReference>
<dbReference type="InterPro" id="IPR014756">
    <property type="entry name" value="Ig_E-set"/>
</dbReference>
<feature type="region of interest" description="Disordered" evidence="5">
    <location>
        <begin position="1002"/>
        <end position="1083"/>
    </location>
</feature>
<dbReference type="Pfam" id="PF00307">
    <property type="entry name" value="CH"/>
    <property type="match status" value="3"/>
</dbReference>
<organism evidence="7 8">
    <name type="scientific">Sinanodonta woodiana</name>
    <name type="common">Chinese pond mussel</name>
    <name type="synonym">Anodonta woodiana</name>
    <dbReference type="NCBI Taxonomy" id="1069815"/>
    <lineage>
        <taxon>Eukaryota</taxon>
        <taxon>Metazoa</taxon>
        <taxon>Spiralia</taxon>
        <taxon>Lophotrochozoa</taxon>
        <taxon>Mollusca</taxon>
        <taxon>Bivalvia</taxon>
        <taxon>Autobranchia</taxon>
        <taxon>Heteroconchia</taxon>
        <taxon>Palaeoheterodonta</taxon>
        <taxon>Unionida</taxon>
        <taxon>Unionoidea</taxon>
        <taxon>Unionidae</taxon>
        <taxon>Unioninae</taxon>
        <taxon>Sinanodonta</taxon>
    </lineage>
</organism>
<evidence type="ECO:0000313" key="8">
    <source>
        <dbReference type="Proteomes" id="UP001634394"/>
    </source>
</evidence>
<dbReference type="Pfam" id="PF00630">
    <property type="entry name" value="Filamin"/>
    <property type="match status" value="7"/>
</dbReference>
<feature type="repeat" description="Filamin" evidence="4">
    <location>
        <begin position="800"/>
        <end position="901"/>
    </location>
</feature>
<evidence type="ECO:0000256" key="1">
    <source>
        <dbReference type="ARBA" id="ARBA00009238"/>
    </source>
</evidence>
<feature type="compositionally biased region" description="Polar residues" evidence="5">
    <location>
        <begin position="1051"/>
        <end position="1063"/>
    </location>
</feature>
<name>A0ABD3UDI8_SINWO</name>
<dbReference type="InterPro" id="IPR036872">
    <property type="entry name" value="CH_dom_sf"/>
</dbReference>
<feature type="domain" description="Calponin-homology (CH)" evidence="6">
    <location>
        <begin position="23"/>
        <end position="128"/>
    </location>
</feature>
<feature type="repeat" description="Filamin" evidence="4">
    <location>
        <begin position="1275"/>
        <end position="1363"/>
    </location>
</feature>